<accession>A0AAN8YX87</accession>
<dbReference type="Pfam" id="PF13839">
    <property type="entry name" value="PC-Esterase"/>
    <property type="match status" value="1"/>
</dbReference>
<sequence>WQPKQSAVSAQEGQKGNYRVDADIPADEWVNITNFCVLIFNTGHWWNHDKFPKETPLVFCKAGKPMVSPPGILDGLGVVLESMISCIQKNNPSKTIKF</sequence>
<gene>
    <name evidence="3" type="ORF">RJ641_019093</name>
</gene>
<reference evidence="3 4" key="1">
    <citation type="submission" date="2023-12" db="EMBL/GenBank/DDBJ databases">
        <title>A high-quality genome assembly for Dillenia turbinata (Dilleniales).</title>
        <authorList>
            <person name="Chanderbali A."/>
        </authorList>
    </citation>
    <scope>NUCLEOTIDE SEQUENCE [LARGE SCALE GENOMIC DNA]</scope>
    <source>
        <strain evidence="3">LSX21</strain>
        <tissue evidence="3">Leaf</tissue>
    </source>
</reference>
<feature type="non-terminal residue" evidence="3">
    <location>
        <position position="1"/>
    </location>
</feature>
<evidence type="ECO:0000313" key="4">
    <source>
        <dbReference type="Proteomes" id="UP001370490"/>
    </source>
</evidence>
<feature type="domain" description="Trichome birefringence-like C-terminal" evidence="2">
    <location>
        <begin position="9"/>
        <end position="95"/>
    </location>
</feature>
<proteinExistence type="inferred from homology"/>
<dbReference type="AlphaFoldDB" id="A0AAN8YX87"/>
<protein>
    <submittedName>
        <fullName evidence="3">PC-Esterase</fullName>
    </submittedName>
</protein>
<dbReference type="EMBL" id="JBAMMX010000024">
    <property type="protein sequence ID" value="KAK6916232.1"/>
    <property type="molecule type" value="Genomic_DNA"/>
</dbReference>
<dbReference type="InterPro" id="IPR026057">
    <property type="entry name" value="TBL_C"/>
</dbReference>
<evidence type="ECO:0000313" key="3">
    <source>
        <dbReference type="EMBL" id="KAK6916232.1"/>
    </source>
</evidence>
<dbReference type="Proteomes" id="UP001370490">
    <property type="component" value="Unassembled WGS sequence"/>
</dbReference>
<evidence type="ECO:0000256" key="1">
    <source>
        <dbReference type="ARBA" id="ARBA00007727"/>
    </source>
</evidence>
<comment type="caution">
    <text evidence="3">The sequence shown here is derived from an EMBL/GenBank/DDBJ whole genome shotgun (WGS) entry which is preliminary data.</text>
</comment>
<evidence type="ECO:0000259" key="2">
    <source>
        <dbReference type="Pfam" id="PF13839"/>
    </source>
</evidence>
<keyword evidence="4" id="KW-1185">Reference proteome</keyword>
<name>A0AAN8YX87_9MAGN</name>
<organism evidence="3 4">
    <name type="scientific">Dillenia turbinata</name>
    <dbReference type="NCBI Taxonomy" id="194707"/>
    <lineage>
        <taxon>Eukaryota</taxon>
        <taxon>Viridiplantae</taxon>
        <taxon>Streptophyta</taxon>
        <taxon>Embryophyta</taxon>
        <taxon>Tracheophyta</taxon>
        <taxon>Spermatophyta</taxon>
        <taxon>Magnoliopsida</taxon>
        <taxon>eudicotyledons</taxon>
        <taxon>Gunneridae</taxon>
        <taxon>Pentapetalae</taxon>
        <taxon>Dilleniales</taxon>
        <taxon>Dilleniaceae</taxon>
        <taxon>Dillenia</taxon>
    </lineage>
</organism>
<dbReference type="GO" id="GO:0016740">
    <property type="term" value="F:transferase activity"/>
    <property type="evidence" value="ECO:0007669"/>
    <property type="project" value="InterPro"/>
</dbReference>
<comment type="similarity">
    <text evidence="1">Belongs to the PC-esterase family. TBL subfamily.</text>
</comment>